<evidence type="ECO:0000259" key="2">
    <source>
        <dbReference type="Pfam" id="PF04321"/>
    </source>
</evidence>
<feature type="region of interest" description="Disordered" evidence="1">
    <location>
        <begin position="259"/>
        <end position="278"/>
    </location>
</feature>
<dbReference type="InterPro" id="IPR029903">
    <property type="entry name" value="RmlD-like-bd"/>
</dbReference>
<sequence length="308" mass="34576">MSRKNVVVTGASGLLGRAVAEHFMDKGDIVTRLALTRASVDPAYTKLDLMDREAVEGFFATNKVHVVVHCAAERRPDVAEADPEKAAKINAAVPAHLAELARTRGFQLIYISTDYVFNGRNPPYEVNDEPDPLQSYGRQKRDGEIAVLAEQEKGAKATVLRVPILYGRVEYNAESAVNLLQDVVQDQSGKEYKMDHYQIRFPTNVEDVARVLYDLAHLDKPLPPILHYASPAPPMTKYDMTVIIAKHLGLPIEHIKSDAQRPVIKPGQTERPENTSLSTKSLKEIGVDTREELPFDQWWARWIKETKK</sequence>
<organism evidence="3 4">
    <name type="scientific">Saitozyma podzolica</name>
    <dbReference type="NCBI Taxonomy" id="1890683"/>
    <lineage>
        <taxon>Eukaryota</taxon>
        <taxon>Fungi</taxon>
        <taxon>Dikarya</taxon>
        <taxon>Basidiomycota</taxon>
        <taxon>Agaricomycotina</taxon>
        <taxon>Tremellomycetes</taxon>
        <taxon>Tremellales</taxon>
        <taxon>Trimorphomycetaceae</taxon>
        <taxon>Saitozyma</taxon>
    </lineage>
</organism>
<protein>
    <recommendedName>
        <fullName evidence="2">RmlD-like substrate binding domain-containing protein</fullName>
    </recommendedName>
</protein>
<dbReference type="Pfam" id="PF04321">
    <property type="entry name" value="RmlD_sub_bind"/>
    <property type="match status" value="1"/>
</dbReference>
<comment type="caution">
    <text evidence="3">The sequence shown here is derived from an EMBL/GenBank/DDBJ whole genome shotgun (WGS) entry which is preliminary data.</text>
</comment>
<proteinExistence type="predicted"/>
<dbReference type="SUPFAM" id="SSF51735">
    <property type="entry name" value="NAD(P)-binding Rossmann-fold domains"/>
    <property type="match status" value="1"/>
</dbReference>
<dbReference type="InterPro" id="IPR005913">
    <property type="entry name" value="dTDP_dehydrorham_reduct"/>
</dbReference>
<feature type="domain" description="RmlD-like substrate binding" evidence="2">
    <location>
        <begin position="5"/>
        <end position="287"/>
    </location>
</feature>
<dbReference type="AlphaFoldDB" id="A0A427YJN5"/>
<evidence type="ECO:0000313" key="3">
    <source>
        <dbReference type="EMBL" id="RSH91279.1"/>
    </source>
</evidence>
<evidence type="ECO:0000256" key="1">
    <source>
        <dbReference type="SAM" id="MobiDB-lite"/>
    </source>
</evidence>
<dbReference type="OrthoDB" id="6235964at2759"/>
<dbReference type="Proteomes" id="UP000279259">
    <property type="component" value="Unassembled WGS sequence"/>
</dbReference>
<dbReference type="Gene3D" id="3.40.50.720">
    <property type="entry name" value="NAD(P)-binding Rossmann-like Domain"/>
    <property type="match status" value="1"/>
</dbReference>
<dbReference type="UniPathway" id="UPA00315">
    <property type="reaction ID" value="UER00080"/>
</dbReference>
<name>A0A427YJN5_9TREE</name>
<dbReference type="FunFam" id="3.40.50.720:FF:000357">
    <property type="entry name" value="Methionine adenosyltransferase 2 subunit beta"/>
    <property type="match status" value="1"/>
</dbReference>
<dbReference type="EMBL" id="RSCD01000008">
    <property type="protein sequence ID" value="RSH91279.1"/>
    <property type="molecule type" value="Genomic_DNA"/>
</dbReference>
<accession>A0A427YJN5</accession>
<dbReference type="GO" id="GO:0048270">
    <property type="term" value="F:methionine adenosyltransferase regulator activity"/>
    <property type="evidence" value="ECO:0007669"/>
    <property type="project" value="TreeGrafter"/>
</dbReference>
<dbReference type="CDD" id="cd05254">
    <property type="entry name" value="dTDP_HR_like_SDR_e"/>
    <property type="match status" value="1"/>
</dbReference>
<evidence type="ECO:0000313" key="4">
    <source>
        <dbReference type="Proteomes" id="UP000279259"/>
    </source>
</evidence>
<dbReference type="PANTHER" id="PTHR10491:SF4">
    <property type="entry name" value="METHIONINE ADENOSYLTRANSFERASE 2 SUBUNIT BETA"/>
    <property type="match status" value="1"/>
</dbReference>
<keyword evidence="4" id="KW-1185">Reference proteome</keyword>
<gene>
    <name evidence="3" type="ORF">EHS25_009578</name>
</gene>
<dbReference type="STRING" id="1890683.A0A427YJN5"/>
<dbReference type="PANTHER" id="PTHR10491">
    <property type="entry name" value="DTDP-4-DEHYDRORHAMNOSE REDUCTASE"/>
    <property type="match status" value="1"/>
</dbReference>
<reference evidence="3 4" key="1">
    <citation type="submission" date="2018-11" db="EMBL/GenBank/DDBJ databases">
        <title>Genome sequence of Saitozyma podzolica DSM 27192.</title>
        <authorList>
            <person name="Aliyu H."/>
            <person name="Gorte O."/>
            <person name="Ochsenreither K."/>
        </authorList>
    </citation>
    <scope>NUCLEOTIDE SEQUENCE [LARGE SCALE GENOMIC DNA]</scope>
    <source>
        <strain evidence="3 4">DSM 27192</strain>
    </source>
</reference>
<dbReference type="InterPro" id="IPR036291">
    <property type="entry name" value="NAD(P)-bd_dom_sf"/>
</dbReference>
<dbReference type="GO" id="GO:0006556">
    <property type="term" value="P:S-adenosylmethionine biosynthetic process"/>
    <property type="evidence" value="ECO:0007669"/>
    <property type="project" value="UniProtKB-UniPathway"/>
</dbReference>
<dbReference type="GO" id="GO:0048269">
    <property type="term" value="C:methionine adenosyltransferase complex"/>
    <property type="evidence" value="ECO:0007669"/>
    <property type="project" value="TreeGrafter"/>
</dbReference>